<dbReference type="OrthoDB" id="1407586at2"/>
<feature type="transmembrane region" description="Helical" evidence="1">
    <location>
        <begin position="148"/>
        <end position="173"/>
    </location>
</feature>
<evidence type="ECO:0000256" key="1">
    <source>
        <dbReference type="SAM" id="Phobius"/>
    </source>
</evidence>
<keyword evidence="1" id="KW-1133">Transmembrane helix</keyword>
<dbReference type="Gene3D" id="3.20.20.140">
    <property type="entry name" value="Metal-dependent hydrolases"/>
    <property type="match status" value="1"/>
</dbReference>
<dbReference type="Proteomes" id="UP000199321">
    <property type="component" value="Unassembled WGS sequence"/>
</dbReference>
<dbReference type="SUPFAM" id="SSF51556">
    <property type="entry name" value="Metallo-dependent hydrolases"/>
    <property type="match status" value="1"/>
</dbReference>
<dbReference type="EMBL" id="FNBA01000002">
    <property type="protein sequence ID" value="SDE74664.1"/>
    <property type="molecule type" value="Genomic_DNA"/>
</dbReference>
<sequence length="602" mass="71501">MEETKTSTKKKLPIINAHSHVFTSKHVPPYLARTFLPFPLYCFIHLGKIVAFYKWYESVENIKYKGWYQQISRWITKISLTIWRNPILNFIRNLLSYWLILLAFYFLFDWIKHISNTNFPDDTILVIYIEKLRVFLREYHLFPEALGLFWKITVITFILLFVKTGRNFIFFIFKKLFTFFKVLPGKHTQELLKRYLLIAKYSKYQSQINIFSKMKDQYPPGSGFVLLAMDMKYMGAGSVKELYADQLKGLLQIKDSPTFKKQKNKIYPFIAIDPRRIREDVSEKRNDGSALFRYKVVEGKVVLEDCLVKTYIEDNHFSGFKIYPALGFYPFDKELLPLWKYAQQYNIPITTHCIKGTIFYRGKKDKTWDEHPVFRDEDEKKQLFLPQLKNIDFQFNFTHPLNYLCLLEEVLLRRLLTTFNDTDLFDLFGYTNENTPLQHPLTNLKINLAHYGGEEHWERFLESDRYNYSNQVVKKPGFGITLFDVAKDGNKSVKEIRLAKLWKYVDWYSIISTMMMQYPNVYADISYILHNASIFPLLKETLHKRNKQLPKRVLYGTDFYVVRNHNSEKSLFSASNAGLTEAEFDLIARTNTHEFLKNTLPK</sequence>
<organism evidence="2 3">
    <name type="scientific">Ulvibacter litoralis</name>
    <dbReference type="NCBI Taxonomy" id="227084"/>
    <lineage>
        <taxon>Bacteria</taxon>
        <taxon>Pseudomonadati</taxon>
        <taxon>Bacteroidota</taxon>
        <taxon>Flavobacteriia</taxon>
        <taxon>Flavobacteriales</taxon>
        <taxon>Flavobacteriaceae</taxon>
        <taxon>Ulvibacter</taxon>
    </lineage>
</organism>
<evidence type="ECO:0000313" key="3">
    <source>
        <dbReference type="Proteomes" id="UP000199321"/>
    </source>
</evidence>
<evidence type="ECO:0000313" key="2">
    <source>
        <dbReference type="EMBL" id="SDE74664.1"/>
    </source>
</evidence>
<keyword evidence="3" id="KW-1185">Reference proteome</keyword>
<keyword evidence="1" id="KW-0812">Transmembrane</keyword>
<dbReference type="AlphaFoldDB" id="A0A1G7FFI3"/>
<dbReference type="InterPro" id="IPR032466">
    <property type="entry name" value="Metal_Hydrolase"/>
</dbReference>
<proteinExistence type="predicted"/>
<feature type="transmembrane region" description="Helical" evidence="1">
    <location>
        <begin position="94"/>
        <end position="111"/>
    </location>
</feature>
<protein>
    <recommendedName>
        <fullName evidence="4">Amidohydrolase</fullName>
    </recommendedName>
</protein>
<gene>
    <name evidence="2" type="ORF">SAMN05421855_102530</name>
</gene>
<dbReference type="RefSeq" id="WP_093143167.1">
    <property type="nucleotide sequence ID" value="NZ_BMWO01000002.1"/>
</dbReference>
<evidence type="ECO:0008006" key="4">
    <source>
        <dbReference type="Google" id="ProtNLM"/>
    </source>
</evidence>
<keyword evidence="1" id="KW-0472">Membrane</keyword>
<name>A0A1G7FFI3_9FLAO</name>
<accession>A0A1G7FFI3</accession>
<reference evidence="2 3" key="1">
    <citation type="submission" date="2016-10" db="EMBL/GenBank/DDBJ databases">
        <authorList>
            <person name="de Groot N.N."/>
        </authorList>
    </citation>
    <scope>NUCLEOTIDE SEQUENCE [LARGE SCALE GENOMIC DNA]</scope>
    <source>
        <strain evidence="2 3">DSM 16195</strain>
    </source>
</reference>
<dbReference type="STRING" id="227084.SAMN05421855_102530"/>